<evidence type="ECO:0000313" key="2">
    <source>
        <dbReference type="Proteomes" id="UP001195914"/>
    </source>
</evidence>
<dbReference type="Proteomes" id="UP001195914">
    <property type="component" value="Unassembled WGS sequence"/>
</dbReference>
<proteinExistence type="predicted"/>
<keyword evidence="2" id="KW-1185">Reference proteome</keyword>
<reference evidence="1" key="2">
    <citation type="submission" date="2021-05" db="EMBL/GenBank/DDBJ databases">
        <authorList>
            <person name="Pain A."/>
        </authorList>
    </citation>
    <scope>NUCLEOTIDE SEQUENCE</scope>
    <source>
        <strain evidence="1">1802A</strain>
    </source>
</reference>
<sequence>MSGQETCNFEFKQGSLKEILELLGKLHNTESTKKNVFQQLKSYLGAYCSASYLNDFYKDEGSDYGSGYSYSGSGTIQLLTLAGENVSRQILQNPSWTSRFIDPHTGHSGQDCGEKYFKALKKCLPELFPALFFLFFNVSTECASFGGGSWNTLKVKGSGQNLYKWLIGDSSDGFIARKFSGGELHISKTGQNVAEELKKAVSLRPGSTEGSLQKVLCGFMFVCSWDPSLTGHACLFLYKFCSKVSAGDGSLEEKLKGYSGKLKTVCHDLQNHLEPFIGGSSGLYAVCHQNTNLFKDIWDDGKFDKYCDWLKRNLHHIIEALQDMSTDCKNWDSDKLQGANTPGPFLYGFVPKDNEWQNDMSHGKLQEPISKLTASLKKLLADLLFVFPWDDTLTGHACLFLDKFCSEILGGSESFLQDPYKDHSEAFKDVCRDLKDSLAPFTHASSLPLYAVCHGNTNLLDSLWDNEKISDYCTWLKRNVYRIIQSLKTMFLESPGWSTSTIQSASSAGPFKYGFVYKASWKDSTSMSTLQGYISKLTGEDSGSLQKFKTFLESPSTPSSAGATAGGVFTGLFGLGGAGAGVAYATNAFGFQNLVTSLLSSFLK</sequence>
<protein>
    <submittedName>
        <fullName evidence="1">Secreted antigen 1</fullName>
    </submittedName>
</protein>
<gene>
    <name evidence="1" type="ORF">X943_000300</name>
</gene>
<dbReference type="AlphaFoldDB" id="A0AAD9LE41"/>
<reference evidence="1" key="1">
    <citation type="journal article" date="2014" name="Nucleic Acids Res.">
        <title>The evolutionary dynamics of variant antigen genes in Babesia reveal a history of genomic innovation underlying host-parasite interaction.</title>
        <authorList>
            <person name="Jackson A.P."/>
            <person name="Otto T.D."/>
            <person name="Darby A."/>
            <person name="Ramaprasad A."/>
            <person name="Xia D."/>
            <person name="Echaide I.E."/>
            <person name="Farber M."/>
            <person name="Gahlot S."/>
            <person name="Gamble J."/>
            <person name="Gupta D."/>
            <person name="Gupta Y."/>
            <person name="Jackson L."/>
            <person name="Malandrin L."/>
            <person name="Malas T.B."/>
            <person name="Moussa E."/>
            <person name="Nair M."/>
            <person name="Reid A.J."/>
            <person name="Sanders M."/>
            <person name="Sharma J."/>
            <person name="Tracey A."/>
            <person name="Quail M.A."/>
            <person name="Weir W."/>
            <person name="Wastling J.M."/>
            <person name="Hall N."/>
            <person name="Willadsen P."/>
            <person name="Lingelbach K."/>
            <person name="Shiels B."/>
            <person name="Tait A."/>
            <person name="Berriman M."/>
            <person name="Allred D.R."/>
            <person name="Pain A."/>
        </authorList>
    </citation>
    <scope>NUCLEOTIDE SEQUENCE</scope>
    <source>
        <strain evidence="1">1802A</strain>
    </source>
</reference>
<name>A0AAD9LE41_BABDI</name>
<evidence type="ECO:0000313" key="1">
    <source>
        <dbReference type="EMBL" id="KAK1932139.1"/>
    </source>
</evidence>
<organism evidence="1 2">
    <name type="scientific">Babesia divergens</name>
    <dbReference type="NCBI Taxonomy" id="32595"/>
    <lineage>
        <taxon>Eukaryota</taxon>
        <taxon>Sar</taxon>
        <taxon>Alveolata</taxon>
        <taxon>Apicomplexa</taxon>
        <taxon>Aconoidasida</taxon>
        <taxon>Piroplasmida</taxon>
        <taxon>Babesiidae</taxon>
        <taxon>Babesia</taxon>
    </lineage>
</organism>
<comment type="caution">
    <text evidence="1">The sequence shown here is derived from an EMBL/GenBank/DDBJ whole genome shotgun (WGS) entry which is preliminary data.</text>
</comment>
<dbReference type="EMBL" id="JAHBMH010000080">
    <property type="protein sequence ID" value="KAK1932139.1"/>
    <property type="molecule type" value="Genomic_DNA"/>
</dbReference>
<accession>A0AAD9LE41</accession>